<protein>
    <submittedName>
        <fullName evidence="1">Uncharacterized protein</fullName>
    </submittedName>
</protein>
<sequence>MLHNLTKNEVTPFLSTLRSRELYLSDSFNTAAACSNALCTAGT</sequence>
<proteinExistence type="predicted"/>
<organism evidence="1">
    <name type="scientific">Sphingobacterium sp. (strain 21)</name>
    <dbReference type="NCBI Taxonomy" id="743722"/>
    <lineage>
        <taxon>Bacteria</taxon>
        <taxon>Pseudomonadati</taxon>
        <taxon>Bacteroidota</taxon>
        <taxon>Sphingobacteriia</taxon>
        <taxon>Sphingobacteriales</taxon>
        <taxon>Sphingobacteriaceae</taxon>
        <taxon>Sphingobacterium</taxon>
    </lineage>
</organism>
<dbReference type="EMBL" id="CP002584">
    <property type="protein sequence ID" value="ADZ78407.1"/>
    <property type="molecule type" value="Genomic_DNA"/>
</dbReference>
<dbReference type="KEGG" id="shg:Sph21_1845"/>
<gene>
    <name evidence="1" type="ordered locus">Sph21_1845</name>
</gene>
<dbReference type="HOGENOM" id="CLU_3239767_0_0_10"/>
<dbReference type="AlphaFoldDB" id="F4C980"/>
<reference evidence="1" key="1">
    <citation type="submission" date="2011-03" db="EMBL/GenBank/DDBJ databases">
        <title>Complete sequence of Sphingobacterium sp. 21.</title>
        <authorList>
            <consortium name="US DOE Joint Genome Institute"/>
            <person name="Lucas S."/>
            <person name="Copeland A."/>
            <person name="Lapidus A."/>
            <person name="Cheng J.-F."/>
            <person name="Goodwin L."/>
            <person name="Pitluck S."/>
            <person name="Davenport K."/>
            <person name="Detter J.C."/>
            <person name="Han C."/>
            <person name="Tapia R."/>
            <person name="Land M."/>
            <person name="Hauser L."/>
            <person name="Kyrpides N."/>
            <person name="Ivanova N."/>
            <person name="Ovchinnikova G."/>
            <person name="Pagani I."/>
            <person name="Siebers A.K."/>
            <person name="Allgaier M."/>
            <person name="Thelen M.P."/>
            <person name="Hugenholtz P."/>
            <person name="Woyke T."/>
        </authorList>
    </citation>
    <scope>NUCLEOTIDE SEQUENCE</scope>
    <source>
        <strain evidence="1">21</strain>
    </source>
</reference>
<accession>F4C980</accession>
<name>F4C980_SPHS2</name>
<evidence type="ECO:0000313" key="1">
    <source>
        <dbReference type="EMBL" id="ADZ78407.1"/>
    </source>
</evidence>